<reference evidence="1 2" key="1">
    <citation type="submission" date="2020-08" db="EMBL/GenBank/DDBJ databases">
        <title>Genomic Encyclopedia of Type Strains, Phase IV (KMG-IV): sequencing the most valuable type-strain genomes for metagenomic binning, comparative biology and taxonomic classification.</title>
        <authorList>
            <person name="Goeker M."/>
        </authorList>
    </citation>
    <scope>NUCLEOTIDE SEQUENCE [LARGE SCALE GENOMIC DNA]</scope>
    <source>
        <strain evidence="1 2">DSM 102189</strain>
    </source>
</reference>
<dbReference type="InterPro" id="IPR027056">
    <property type="entry name" value="Gluconate_2DH_su3"/>
</dbReference>
<dbReference type="PROSITE" id="PS51318">
    <property type="entry name" value="TAT"/>
    <property type="match status" value="1"/>
</dbReference>
<proteinExistence type="predicted"/>
<name>A0A841L2E7_9SPHN</name>
<dbReference type="Pfam" id="PF13618">
    <property type="entry name" value="Gluconate_2-dh3"/>
    <property type="match status" value="1"/>
</dbReference>
<organism evidence="1 2">
    <name type="scientific">Polymorphobacter multimanifer</name>
    <dbReference type="NCBI Taxonomy" id="1070431"/>
    <lineage>
        <taxon>Bacteria</taxon>
        <taxon>Pseudomonadati</taxon>
        <taxon>Pseudomonadota</taxon>
        <taxon>Alphaproteobacteria</taxon>
        <taxon>Sphingomonadales</taxon>
        <taxon>Sphingosinicellaceae</taxon>
        <taxon>Polymorphobacter</taxon>
    </lineage>
</organism>
<evidence type="ECO:0008006" key="3">
    <source>
        <dbReference type="Google" id="ProtNLM"/>
    </source>
</evidence>
<gene>
    <name evidence="1" type="ORF">FHS79_000922</name>
</gene>
<keyword evidence="2" id="KW-1185">Reference proteome</keyword>
<dbReference type="RefSeq" id="WP_184196069.1">
    <property type="nucleotide sequence ID" value="NZ_BMOX01000009.1"/>
</dbReference>
<comment type="caution">
    <text evidence="1">The sequence shown here is derived from an EMBL/GenBank/DDBJ whole genome shotgun (WGS) entry which is preliminary data.</text>
</comment>
<evidence type="ECO:0000313" key="1">
    <source>
        <dbReference type="EMBL" id="MBB6226764.1"/>
    </source>
</evidence>
<dbReference type="EMBL" id="JACIIV010000005">
    <property type="protein sequence ID" value="MBB6226764.1"/>
    <property type="molecule type" value="Genomic_DNA"/>
</dbReference>
<protein>
    <recommendedName>
        <fullName evidence="3">Gluconate 2-dehydrogenase subunit 3 family protein</fullName>
    </recommendedName>
</protein>
<dbReference type="Proteomes" id="UP000538147">
    <property type="component" value="Unassembled WGS sequence"/>
</dbReference>
<evidence type="ECO:0000313" key="2">
    <source>
        <dbReference type="Proteomes" id="UP000538147"/>
    </source>
</evidence>
<sequence>MTDRRTLLKGLALIAATVGGVERLLTPAQAQAAALPLKRLTPAQARTLAAFGEALVSGAAALGLAHYVDDQLAKRQAENLLMIRYLDVPPPWDGFYSGALAAVDGLARIRHDVDFAALDAGQAAALVGEIAAGPDPAGWAGPPAGLAYFVIRADAIDVVYGTEAGFARLGVPYMAHIPPESHW</sequence>
<accession>A0A841L2E7</accession>
<dbReference type="AlphaFoldDB" id="A0A841L2E7"/>
<dbReference type="InterPro" id="IPR006311">
    <property type="entry name" value="TAT_signal"/>
</dbReference>